<reference evidence="1 2" key="1">
    <citation type="submission" date="2021-03" db="EMBL/GenBank/DDBJ databases">
        <title>Novel species identification of genus Shewanella.</title>
        <authorList>
            <person name="Liu G."/>
            <person name="Zhang Q."/>
        </authorList>
    </citation>
    <scope>NUCLEOTIDE SEQUENCE [LARGE SCALE GENOMIC DNA]</scope>
    <source>
        <strain evidence="1 2">FJAT-52962</strain>
    </source>
</reference>
<proteinExistence type="predicted"/>
<evidence type="ECO:0000313" key="2">
    <source>
        <dbReference type="Proteomes" id="UP000663207"/>
    </source>
</evidence>
<name>A0ABX7R2I9_9GAMM</name>
<accession>A0ABX7R2I9</accession>
<protein>
    <submittedName>
        <fullName evidence="1">Transcriptional regulator</fullName>
    </submittedName>
</protein>
<dbReference type="Proteomes" id="UP000663207">
    <property type="component" value="Chromosome"/>
</dbReference>
<dbReference type="InterPro" id="IPR036390">
    <property type="entry name" value="WH_DNA-bd_sf"/>
</dbReference>
<keyword evidence="2" id="KW-1185">Reference proteome</keyword>
<sequence length="205" mass="22836">MKTTDKILERLKLHGPQTANELAAELGLTSMGVRQHLLSLEAQGLLGFEDRSEGRGRPARYWCLTEASQNHFGDRHEDLTLRLIESVKVIFGDEGLDKLIGHREQASAAQYAAAMAGCDNLRARLEALATERSREGYMAEVQEDERGLWLLENHCPICAAARECQNFCRSELKLFSELLGPGVSVSREEHILGGARRCAYLIKAD</sequence>
<organism evidence="1 2">
    <name type="scientific">Shewanella sedimentimangrovi</name>
    <dbReference type="NCBI Taxonomy" id="2814293"/>
    <lineage>
        <taxon>Bacteria</taxon>
        <taxon>Pseudomonadati</taxon>
        <taxon>Pseudomonadota</taxon>
        <taxon>Gammaproteobacteria</taxon>
        <taxon>Alteromonadales</taxon>
        <taxon>Shewanellaceae</taxon>
        <taxon>Shewanella</taxon>
    </lineage>
</organism>
<dbReference type="SUPFAM" id="SSF46785">
    <property type="entry name" value="Winged helix' DNA-binding domain"/>
    <property type="match status" value="1"/>
</dbReference>
<dbReference type="Gene3D" id="1.10.10.10">
    <property type="entry name" value="Winged helix-like DNA-binding domain superfamily/Winged helix DNA-binding domain"/>
    <property type="match status" value="1"/>
</dbReference>
<dbReference type="Pfam" id="PF13412">
    <property type="entry name" value="HTH_24"/>
    <property type="match status" value="1"/>
</dbReference>
<gene>
    <name evidence="1" type="ORF">JYB85_03550</name>
</gene>
<dbReference type="EMBL" id="CP071502">
    <property type="protein sequence ID" value="QSX37929.1"/>
    <property type="molecule type" value="Genomic_DNA"/>
</dbReference>
<dbReference type="InterPro" id="IPR011991">
    <property type="entry name" value="ArsR-like_HTH"/>
</dbReference>
<evidence type="ECO:0000313" key="1">
    <source>
        <dbReference type="EMBL" id="QSX37929.1"/>
    </source>
</evidence>
<dbReference type="RefSeq" id="WP_207381093.1">
    <property type="nucleotide sequence ID" value="NZ_CP071502.1"/>
</dbReference>
<dbReference type="CDD" id="cd00090">
    <property type="entry name" value="HTH_ARSR"/>
    <property type="match status" value="1"/>
</dbReference>
<dbReference type="InterPro" id="IPR036388">
    <property type="entry name" value="WH-like_DNA-bd_sf"/>
</dbReference>